<comment type="subcellular location">
    <subcellularLocation>
        <location evidence="1 7">Secreted</location>
    </subcellularLocation>
</comment>
<evidence type="ECO:0000256" key="4">
    <source>
        <dbReference type="ARBA" id="ARBA00022525"/>
    </source>
</evidence>
<dbReference type="GO" id="GO:0005576">
    <property type="term" value="C:extracellular region"/>
    <property type="evidence" value="ECO:0007669"/>
    <property type="project" value="UniProtKB-SubCell"/>
</dbReference>
<evidence type="ECO:0000256" key="1">
    <source>
        <dbReference type="ARBA" id="ARBA00004613"/>
    </source>
</evidence>
<feature type="compositionally biased region" description="Polar residues" evidence="8">
    <location>
        <begin position="84"/>
        <end position="96"/>
    </location>
</feature>
<evidence type="ECO:0000256" key="6">
    <source>
        <dbReference type="ARBA" id="ARBA00023157"/>
    </source>
</evidence>
<feature type="chain" id="PRO_5027134605" description="Epidermal patterning factor-like protein" evidence="7">
    <location>
        <begin position="30"/>
        <end position="120"/>
    </location>
</feature>
<name>A0A4D6LIV9_VIGUN</name>
<evidence type="ECO:0000256" key="3">
    <source>
        <dbReference type="ARBA" id="ARBA00022473"/>
    </source>
</evidence>
<feature type="region of interest" description="Disordered" evidence="8">
    <location>
        <begin position="82"/>
        <end position="104"/>
    </location>
</feature>
<organism evidence="9 10">
    <name type="scientific">Vigna unguiculata</name>
    <name type="common">Cowpea</name>
    <dbReference type="NCBI Taxonomy" id="3917"/>
    <lineage>
        <taxon>Eukaryota</taxon>
        <taxon>Viridiplantae</taxon>
        <taxon>Streptophyta</taxon>
        <taxon>Embryophyta</taxon>
        <taxon>Tracheophyta</taxon>
        <taxon>Spermatophyta</taxon>
        <taxon>Magnoliopsida</taxon>
        <taxon>eudicotyledons</taxon>
        <taxon>Gunneridae</taxon>
        <taxon>Pentapetalae</taxon>
        <taxon>rosids</taxon>
        <taxon>fabids</taxon>
        <taxon>Fabales</taxon>
        <taxon>Fabaceae</taxon>
        <taxon>Papilionoideae</taxon>
        <taxon>50 kb inversion clade</taxon>
        <taxon>NPAAA clade</taxon>
        <taxon>indigoferoid/millettioid clade</taxon>
        <taxon>Phaseoleae</taxon>
        <taxon>Vigna</taxon>
    </lineage>
</organism>
<comment type="function">
    <text evidence="7">Controls stomatal patterning.</text>
</comment>
<evidence type="ECO:0000256" key="2">
    <source>
        <dbReference type="ARBA" id="ARBA00008127"/>
    </source>
</evidence>
<dbReference type="Proteomes" id="UP000501690">
    <property type="component" value="Linkage Group LG3"/>
</dbReference>
<protein>
    <recommendedName>
        <fullName evidence="7">Epidermal patterning factor-like protein</fullName>
    </recommendedName>
</protein>
<dbReference type="GO" id="GO:0010052">
    <property type="term" value="P:guard cell differentiation"/>
    <property type="evidence" value="ECO:0007669"/>
    <property type="project" value="UniProtKB-UniRule"/>
</dbReference>
<dbReference type="InterPro" id="IPR039455">
    <property type="entry name" value="EPFL"/>
</dbReference>
<evidence type="ECO:0000313" key="10">
    <source>
        <dbReference type="Proteomes" id="UP000501690"/>
    </source>
</evidence>
<dbReference type="Pfam" id="PF17181">
    <property type="entry name" value="EPF"/>
    <property type="match status" value="1"/>
</dbReference>
<evidence type="ECO:0000256" key="5">
    <source>
        <dbReference type="ARBA" id="ARBA00022729"/>
    </source>
</evidence>
<reference evidence="9 10" key="1">
    <citation type="submission" date="2019-04" db="EMBL/GenBank/DDBJ databases">
        <title>An improved genome assembly and genetic linkage map for asparagus bean, Vigna unguiculata ssp. sesquipedialis.</title>
        <authorList>
            <person name="Xia Q."/>
            <person name="Zhang R."/>
            <person name="Dong Y."/>
        </authorList>
    </citation>
    <scope>NUCLEOTIDE SEQUENCE [LARGE SCALE GENOMIC DNA]</scope>
    <source>
        <tissue evidence="9">Leaf</tissue>
    </source>
</reference>
<comment type="similarity">
    <text evidence="2 7">Belongs to the plant cysteine rich small secretory peptide family. Epidermal patterning factor subfamily.</text>
</comment>
<keyword evidence="10" id="KW-1185">Reference proteome</keyword>
<dbReference type="EMBL" id="CP039347">
    <property type="protein sequence ID" value="QCD88235.1"/>
    <property type="molecule type" value="Genomic_DNA"/>
</dbReference>
<proteinExistence type="inferred from homology"/>
<evidence type="ECO:0000313" key="9">
    <source>
        <dbReference type="EMBL" id="QCD88235.1"/>
    </source>
</evidence>
<keyword evidence="6" id="KW-1015">Disulfide bond</keyword>
<dbReference type="PANTHER" id="PTHR33109:SF4">
    <property type="entry name" value="EPIDERMAL PATTERNING FACTOR-LIKE PROTEIN 6"/>
    <property type="match status" value="1"/>
</dbReference>
<dbReference type="PANTHER" id="PTHR33109">
    <property type="entry name" value="EPIDERMAL PATTERNING FACTOR-LIKE PROTEIN 4"/>
    <property type="match status" value="1"/>
</dbReference>
<accession>A0A4D6LIV9</accession>
<evidence type="ECO:0000256" key="7">
    <source>
        <dbReference type="RuleBase" id="RU367102"/>
    </source>
</evidence>
<keyword evidence="4 7" id="KW-0964">Secreted</keyword>
<keyword evidence="3 7" id="KW-0217">Developmental protein</keyword>
<keyword evidence="5 7" id="KW-0732">Signal</keyword>
<dbReference type="AlphaFoldDB" id="A0A4D6LIV9"/>
<feature type="signal peptide" evidence="7">
    <location>
        <begin position="1"/>
        <end position="29"/>
    </location>
</feature>
<sequence>MDSITNQSRVCRNVFFFCLFCTLIFSSSAASTKADSENVESLVSSTGGAKRFLRGWSKPPTCFSRCLSCTPCTPILVATPPSARRQTAAASEQPDTASRRPDDYYPTFWKCTCGGKLYDA</sequence>
<evidence type="ECO:0000256" key="8">
    <source>
        <dbReference type="SAM" id="MobiDB-lite"/>
    </source>
</evidence>
<gene>
    <name evidence="9" type="ORF">DEO72_LG3g2777</name>
</gene>